<keyword evidence="3" id="KW-0597">Phosphoprotein</keyword>
<name>A0A8C4R4S2_EPTBU</name>
<proteinExistence type="predicted"/>
<sequence>MADNEQISSSPAHCHVVKAAENEWRPHSPPPYVAVEGEGVSGEGERNSKVSAHAPLLKKNSQSDLLSRLKTRKVLGVGGSDDEGEAHRCKISQVLGNESKFSRREPLGLRFWQFVSAAMFTVVAALALFLPDHLHVLMLVERGTRSRQSTRLYGGAMMCISMSLWKSLHSKDKAMIRYTFLLEASYFLTQILGKQDDNNDNYYYYFDH</sequence>
<accession>A0A8C4R4S2</accession>
<protein>
    <recommendedName>
        <fullName evidence="2">Tumor protein p53-inducible protein 11</fullName>
    </recommendedName>
    <alternativeName>
        <fullName evidence="7">p53-induced gene 11 protein</fullName>
    </alternativeName>
</protein>
<dbReference type="InterPro" id="IPR028266">
    <property type="entry name" value="TP53I11"/>
</dbReference>
<dbReference type="Proteomes" id="UP000694388">
    <property type="component" value="Unplaced"/>
</dbReference>
<dbReference type="Ensembl" id="ENSEBUT00000024692.1">
    <property type="protein sequence ID" value="ENSEBUP00000024116.1"/>
    <property type="gene ID" value="ENSEBUG00000014844.1"/>
</dbReference>
<evidence type="ECO:0000256" key="3">
    <source>
        <dbReference type="ARBA" id="ARBA00022553"/>
    </source>
</evidence>
<reference evidence="10" key="1">
    <citation type="submission" date="2025-05" db="UniProtKB">
        <authorList>
            <consortium name="Ensembl"/>
        </authorList>
    </citation>
    <scope>IDENTIFICATION</scope>
</reference>
<keyword evidence="6 9" id="KW-0472">Membrane</keyword>
<evidence type="ECO:0000256" key="7">
    <source>
        <dbReference type="ARBA" id="ARBA00032100"/>
    </source>
</evidence>
<evidence type="ECO:0000313" key="11">
    <source>
        <dbReference type="Proteomes" id="UP000694388"/>
    </source>
</evidence>
<dbReference type="GeneTree" id="ENSGT00390000017249"/>
<dbReference type="AlphaFoldDB" id="A0A8C4R4S2"/>
<keyword evidence="11" id="KW-1185">Reference proteome</keyword>
<dbReference type="Ensembl" id="ENSEBUT00000024678.1">
    <property type="protein sequence ID" value="ENSEBUP00000024102.1"/>
    <property type="gene ID" value="ENSEBUG00000014844.1"/>
</dbReference>
<feature type="region of interest" description="Disordered" evidence="8">
    <location>
        <begin position="22"/>
        <end position="54"/>
    </location>
</feature>
<dbReference type="GO" id="GO:0016020">
    <property type="term" value="C:membrane"/>
    <property type="evidence" value="ECO:0007669"/>
    <property type="project" value="UniProtKB-SubCell"/>
</dbReference>
<dbReference type="Pfam" id="PF14936">
    <property type="entry name" value="p53-inducible11"/>
    <property type="match status" value="1"/>
</dbReference>
<feature type="transmembrane region" description="Helical" evidence="9">
    <location>
        <begin position="111"/>
        <end position="130"/>
    </location>
</feature>
<keyword evidence="5 9" id="KW-1133">Transmembrane helix</keyword>
<evidence type="ECO:0000256" key="5">
    <source>
        <dbReference type="ARBA" id="ARBA00022989"/>
    </source>
</evidence>
<evidence type="ECO:0000313" key="10">
    <source>
        <dbReference type="Ensembl" id="ENSEBUP00000024116.1"/>
    </source>
</evidence>
<dbReference type="PANTHER" id="PTHR31584">
    <property type="entry name" value="TUMOR PROTEIN P53-INDUCIBLE PROTEIN 11"/>
    <property type="match status" value="1"/>
</dbReference>
<evidence type="ECO:0000256" key="9">
    <source>
        <dbReference type="SAM" id="Phobius"/>
    </source>
</evidence>
<evidence type="ECO:0000256" key="6">
    <source>
        <dbReference type="ARBA" id="ARBA00023136"/>
    </source>
</evidence>
<evidence type="ECO:0000256" key="8">
    <source>
        <dbReference type="SAM" id="MobiDB-lite"/>
    </source>
</evidence>
<organism evidence="10 11">
    <name type="scientific">Eptatretus burgeri</name>
    <name type="common">Inshore hagfish</name>
    <dbReference type="NCBI Taxonomy" id="7764"/>
    <lineage>
        <taxon>Eukaryota</taxon>
        <taxon>Metazoa</taxon>
        <taxon>Chordata</taxon>
        <taxon>Craniata</taxon>
        <taxon>Vertebrata</taxon>
        <taxon>Cyclostomata</taxon>
        <taxon>Myxini</taxon>
        <taxon>Myxiniformes</taxon>
        <taxon>Myxinidae</taxon>
        <taxon>Eptatretinae</taxon>
        <taxon>Eptatretus</taxon>
    </lineage>
</organism>
<evidence type="ECO:0000256" key="2">
    <source>
        <dbReference type="ARBA" id="ARBA00019449"/>
    </source>
</evidence>
<evidence type="ECO:0000256" key="1">
    <source>
        <dbReference type="ARBA" id="ARBA00004141"/>
    </source>
</evidence>
<keyword evidence="4 9" id="KW-0812">Transmembrane</keyword>
<dbReference type="PANTHER" id="PTHR31584:SF1">
    <property type="entry name" value="TUMOR PROTEIN P53-INDUCIBLE PROTEIN 11"/>
    <property type="match status" value="1"/>
</dbReference>
<comment type="subcellular location">
    <subcellularLocation>
        <location evidence="1">Membrane</location>
        <topology evidence="1">Multi-pass membrane protein</topology>
    </subcellularLocation>
</comment>
<evidence type="ECO:0000256" key="4">
    <source>
        <dbReference type="ARBA" id="ARBA00022692"/>
    </source>
</evidence>